<evidence type="ECO:0000256" key="1">
    <source>
        <dbReference type="SAM" id="Coils"/>
    </source>
</evidence>
<sequence length="271" mass="31278">MSSTDSAANAAKDTEIDVLQNEVQNLKFENKQLARQLHITRYTAKQNAQKALGDLQALNIQLQKYLATSNSRIRGHGKKMKQCEKEAMKQEQQINEESVDEKVTNARKTLSERQRKLERDNSCWKKEEIAGKEANEAMQKIFDDIENLKVKEKDLLEDLNDSKNLNLKIKQETSQLEDEHIKLEKLCEEKNSMIENFKLQNNEKKNVSIFEKHSLTSTKLSAMRNFLEVGQNDEASNQTEPYTSRLLQSTQIFQTFKKATIHVEELCGSKV</sequence>
<gene>
    <name evidence="2" type="ORF">CVLEPA_LOCUS17965</name>
</gene>
<reference evidence="2 3" key="1">
    <citation type="submission" date="2024-02" db="EMBL/GenBank/DDBJ databases">
        <authorList>
            <person name="Daric V."/>
            <person name="Darras S."/>
        </authorList>
    </citation>
    <scope>NUCLEOTIDE SEQUENCE [LARGE SCALE GENOMIC DNA]</scope>
</reference>
<accession>A0ABP0G3F1</accession>
<feature type="coiled-coil region" evidence="1">
    <location>
        <begin position="9"/>
        <end position="36"/>
    </location>
</feature>
<dbReference type="Proteomes" id="UP001642483">
    <property type="component" value="Unassembled WGS sequence"/>
</dbReference>
<comment type="caution">
    <text evidence="2">The sequence shown here is derived from an EMBL/GenBank/DDBJ whole genome shotgun (WGS) entry which is preliminary data.</text>
</comment>
<evidence type="ECO:0000313" key="3">
    <source>
        <dbReference type="Proteomes" id="UP001642483"/>
    </source>
</evidence>
<dbReference type="EMBL" id="CAWYQH010000101">
    <property type="protein sequence ID" value="CAK8686053.1"/>
    <property type="molecule type" value="Genomic_DNA"/>
</dbReference>
<protein>
    <submittedName>
        <fullName evidence="2">Uncharacterized protein</fullName>
    </submittedName>
</protein>
<evidence type="ECO:0000313" key="2">
    <source>
        <dbReference type="EMBL" id="CAK8686053.1"/>
    </source>
</evidence>
<keyword evidence="3" id="KW-1185">Reference proteome</keyword>
<feature type="coiled-coil region" evidence="1">
    <location>
        <begin position="73"/>
        <end position="203"/>
    </location>
</feature>
<keyword evidence="1" id="KW-0175">Coiled coil</keyword>
<proteinExistence type="predicted"/>
<organism evidence="2 3">
    <name type="scientific">Clavelina lepadiformis</name>
    <name type="common">Light-bulb sea squirt</name>
    <name type="synonym">Ascidia lepadiformis</name>
    <dbReference type="NCBI Taxonomy" id="159417"/>
    <lineage>
        <taxon>Eukaryota</taxon>
        <taxon>Metazoa</taxon>
        <taxon>Chordata</taxon>
        <taxon>Tunicata</taxon>
        <taxon>Ascidiacea</taxon>
        <taxon>Aplousobranchia</taxon>
        <taxon>Clavelinidae</taxon>
        <taxon>Clavelina</taxon>
    </lineage>
</organism>
<name>A0ABP0G3F1_CLALP</name>